<reference evidence="2 3" key="1">
    <citation type="submission" date="2013-11" db="EMBL/GenBank/DDBJ databases">
        <title>Draft genome of the bovine lungworm Dictyocaulus viviparus.</title>
        <authorList>
            <person name="Mitreva M."/>
        </authorList>
    </citation>
    <scope>NUCLEOTIDE SEQUENCE [LARGE SCALE GENOMIC DNA]</scope>
    <source>
        <strain evidence="2 3">HannoverDv2000</strain>
    </source>
</reference>
<evidence type="ECO:0000313" key="2">
    <source>
        <dbReference type="EMBL" id="KJH48420.1"/>
    </source>
</evidence>
<dbReference type="OrthoDB" id="5843683at2759"/>
<protein>
    <submittedName>
        <fullName evidence="2">Uncharacterized protein</fullName>
    </submittedName>
</protein>
<name>A0A0D8XV77_DICVI</name>
<accession>A0A0D8XV77</accession>
<dbReference type="EMBL" id="KN716268">
    <property type="protein sequence ID" value="KJH48420.1"/>
    <property type="molecule type" value="Genomic_DNA"/>
</dbReference>
<evidence type="ECO:0000256" key="1">
    <source>
        <dbReference type="SAM" id="SignalP"/>
    </source>
</evidence>
<keyword evidence="1" id="KW-0732">Signal</keyword>
<feature type="signal peptide" evidence="1">
    <location>
        <begin position="1"/>
        <end position="22"/>
    </location>
</feature>
<evidence type="ECO:0000313" key="3">
    <source>
        <dbReference type="Proteomes" id="UP000053766"/>
    </source>
</evidence>
<reference evidence="3" key="2">
    <citation type="journal article" date="2016" name="Sci. Rep.">
        <title>Dictyocaulus viviparus genome, variome and transcriptome elucidate lungworm biology and support future intervention.</title>
        <authorList>
            <person name="McNulty S.N."/>
            <person name="Strube C."/>
            <person name="Rosa B.A."/>
            <person name="Martin J.C."/>
            <person name="Tyagi R."/>
            <person name="Choi Y.J."/>
            <person name="Wang Q."/>
            <person name="Hallsworth Pepin K."/>
            <person name="Zhang X."/>
            <person name="Ozersky P."/>
            <person name="Wilson R.K."/>
            <person name="Sternberg P.W."/>
            <person name="Gasser R.B."/>
            <person name="Mitreva M."/>
        </authorList>
    </citation>
    <scope>NUCLEOTIDE SEQUENCE [LARGE SCALE GENOMIC DNA]</scope>
    <source>
        <strain evidence="3">HannoverDv2000</strain>
    </source>
</reference>
<keyword evidence="3" id="KW-1185">Reference proteome</keyword>
<organism evidence="2 3">
    <name type="scientific">Dictyocaulus viviparus</name>
    <name type="common">Bovine lungworm</name>
    <dbReference type="NCBI Taxonomy" id="29172"/>
    <lineage>
        <taxon>Eukaryota</taxon>
        <taxon>Metazoa</taxon>
        <taxon>Ecdysozoa</taxon>
        <taxon>Nematoda</taxon>
        <taxon>Chromadorea</taxon>
        <taxon>Rhabditida</taxon>
        <taxon>Rhabditina</taxon>
        <taxon>Rhabditomorpha</taxon>
        <taxon>Strongyloidea</taxon>
        <taxon>Metastrongylidae</taxon>
        <taxon>Dictyocaulus</taxon>
    </lineage>
</organism>
<dbReference type="AlphaFoldDB" id="A0A0D8XV77"/>
<dbReference type="Proteomes" id="UP000053766">
    <property type="component" value="Unassembled WGS sequence"/>
</dbReference>
<feature type="chain" id="PRO_5002336131" evidence="1">
    <location>
        <begin position="23"/>
        <end position="98"/>
    </location>
</feature>
<proteinExistence type="predicted"/>
<sequence length="98" mass="11458">MDTSFLIVMISIIAFTSGFAYGEERNTDLDKELFKDLSKQKFAFAFAKRGRDEEMNEEQVQRVIRELSSKKFAFAFAKRFTGTDDEEEFSRFPRLSFA</sequence>
<gene>
    <name evidence="2" type="ORF">DICVIV_05465</name>
</gene>